<dbReference type="Proteomes" id="UP000649617">
    <property type="component" value="Unassembled WGS sequence"/>
</dbReference>
<dbReference type="PROSITE" id="PS50103">
    <property type="entry name" value="ZF_C3H1"/>
    <property type="match status" value="1"/>
</dbReference>
<dbReference type="AlphaFoldDB" id="A0A812YL53"/>
<evidence type="ECO:0000313" key="5">
    <source>
        <dbReference type="Proteomes" id="UP000649617"/>
    </source>
</evidence>
<feature type="zinc finger region" description="C3H1-type" evidence="1">
    <location>
        <begin position="71"/>
        <end position="98"/>
    </location>
</feature>
<comment type="caution">
    <text evidence="4">The sequence shown here is derived from an EMBL/GenBank/DDBJ whole genome shotgun (WGS) entry which is preliminary data.</text>
</comment>
<keyword evidence="5" id="KW-1185">Reference proteome</keyword>
<reference evidence="4" key="1">
    <citation type="submission" date="2021-02" db="EMBL/GenBank/DDBJ databases">
        <authorList>
            <person name="Dougan E. K."/>
            <person name="Rhodes N."/>
            <person name="Thang M."/>
            <person name="Chan C."/>
        </authorList>
    </citation>
    <scope>NUCLEOTIDE SEQUENCE</scope>
</reference>
<gene>
    <name evidence="4" type="ORF">SPIL2461_LOCUS23266</name>
</gene>
<keyword evidence="1" id="KW-0479">Metal-binding</keyword>
<keyword evidence="1" id="KW-0863">Zinc-finger</keyword>
<feature type="domain" description="C3H1-type" evidence="3">
    <location>
        <begin position="71"/>
        <end position="98"/>
    </location>
</feature>
<evidence type="ECO:0000256" key="2">
    <source>
        <dbReference type="SAM" id="MobiDB-lite"/>
    </source>
</evidence>
<protein>
    <recommendedName>
        <fullName evidence="3">C3H1-type domain-containing protein</fullName>
    </recommendedName>
</protein>
<dbReference type="InterPro" id="IPR000571">
    <property type="entry name" value="Znf_CCCH"/>
</dbReference>
<dbReference type="OrthoDB" id="441348at2759"/>
<evidence type="ECO:0000256" key="1">
    <source>
        <dbReference type="PROSITE-ProRule" id="PRU00723"/>
    </source>
</evidence>
<dbReference type="EMBL" id="CAJNIZ010048097">
    <property type="protein sequence ID" value="CAE7782145.1"/>
    <property type="molecule type" value="Genomic_DNA"/>
</dbReference>
<name>A0A812YL53_SYMPI</name>
<feature type="region of interest" description="Disordered" evidence="2">
    <location>
        <begin position="1"/>
        <end position="20"/>
    </location>
</feature>
<sequence>DPGLAADASTGSGLLHDQPARMDPHDAQVWADFRLTFKQYMLRVAEEALQQGLPQVDLRRMRFSANALGGLVSGQVCVNFLNNCCRRGLRCIDRHPPRSQWERCRTELKRKNCPMGEQCFLPSCLYFHPKG</sequence>
<keyword evidence="1" id="KW-0862">Zinc</keyword>
<evidence type="ECO:0000259" key="3">
    <source>
        <dbReference type="PROSITE" id="PS50103"/>
    </source>
</evidence>
<dbReference type="GO" id="GO:0008270">
    <property type="term" value="F:zinc ion binding"/>
    <property type="evidence" value="ECO:0007669"/>
    <property type="project" value="UniProtKB-KW"/>
</dbReference>
<feature type="non-terminal residue" evidence="4">
    <location>
        <position position="1"/>
    </location>
</feature>
<evidence type="ECO:0000313" key="4">
    <source>
        <dbReference type="EMBL" id="CAE7782145.1"/>
    </source>
</evidence>
<proteinExistence type="predicted"/>
<organism evidence="4 5">
    <name type="scientific">Symbiodinium pilosum</name>
    <name type="common">Dinoflagellate</name>
    <dbReference type="NCBI Taxonomy" id="2952"/>
    <lineage>
        <taxon>Eukaryota</taxon>
        <taxon>Sar</taxon>
        <taxon>Alveolata</taxon>
        <taxon>Dinophyceae</taxon>
        <taxon>Suessiales</taxon>
        <taxon>Symbiodiniaceae</taxon>
        <taxon>Symbiodinium</taxon>
    </lineage>
</organism>
<accession>A0A812YL53</accession>